<dbReference type="Gene3D" id="2.60.40.1180">
    <property type="entry name" value="Golgi alpha-mannosidase II"/>
    <property type="match status" value="1"/>
</dbReference>
<dbReference type="GO" id="GO:0006680">
    <property type="term" value="P:glucosylceramide catabolic process"/>
    <property type="evidence" value="ECO:0007669"/>
    <property type="project" value="TreeGrafter"/>
</dbReference>
<dbReference type="GO" id="GO:0016020">
    <property type="term" value="C:membrane"/>
    <property type="evidence" value="ECO:0007669"/>
    <property type="project" value="GOC"/>
</dbReference>
<dbReference type="GO" id="GO:0004348">
    <property type="term" value="F:glucosylceramidase activity"/>
    <property type="evidence" value="ECO:0007669"/>
    <property type="project" value="InterPro"/>
</dbReference>
<dbReference type="SUPFAM" id="SSF51445">
    <property type="entry name" value="(Trans)glycosidases"/>
    <property type="match status" value="1"/>
</dbReference>
<proteinExistence type="inferred from homology"/>
<dbReference type="PANTHER" id="PTHR11069">
    <property type="entry name" value="GLUCOSYLCERAMIDASE"/>
    <property type="match status" value="1"/>
</dbReference>
<sequence>MSTDRRKYQYAEIREPSGDTAVDGGSQEKICDFLRKNWCLSVVVVLLVVVSAIAGELASRRAPITPEDIDINTKISYRMCQVYRHNNARVKVLQTSLGEPSVHWGEVPCVYYGRRMTTLFDGDQGHGEFDDPAEYVAPSAQINVDFDAGAVFPNRKKIYGFGGAFTEATALNYNTLPPEGKTTFMRLLFGKDGLGYSLGRVHMNSCDFSVKSYSFDETEDDFELDDFDDDVTHDVDSGMIELMVEADNYIRSSWATTSDIYALRLLVSPWSPPAWMKAPTPSDPEGSVHAEGMTGSAQPTCLRDGVGPDSKYAKAWALYFSKFLDAYRTQGLHVYGITVQNEPEFPAPWEACSYDPYTQGDFIANHLGPMLRQNHPLVKLFMFDHNKDHAPHWANYLLNSSNPASEYIDGTAIHWYAGGMDRLLDGAVGSPNMHRLVSNLDKMNVNPNHIIFGSEACHCPTTGYAGGDLKVAWARAERYAHTVLADLAAGSNGWIEWNLLLDSIGGPNHLGNLCDAPLLAVPYRAKGAKGVNTTANFEKAGHPFGRVVGDGRTRDELNALGFSALFLDEGIIVQPMYHYMGHISRHVRPGSVAVPAIVDSVKNAKFARTFRRQGRPVAGGGINDLARVGVEVTLWPCEGSTRQEWKFNEDGQFEVFGHDWLGVPTTSCLGKVPDPNFEGLLLTNCDSDAGQFVIVPGPSDHTSVHIQLVNGGGMSVDSCMILKPLENNGGAYGPRGGAQVTIGSCNSVEANWAFDENSGEVRSKFFALKGGEVCMTTGWPFLQVGAFSTPLAPENKAVVVLNEAGESANFVLKDSGKIVLSTSIPAHSIQTILYN</sequence>
<dbReference type="InterPro" id="IPR035992">
    <property type="entry name" value="Ricin_B-like_lectins"/>
</dbReference>
<keyword evidence="5" id="KW-0472">Membrane</keyword>
<dbReference type="AlphaFoldDB" id="A0A7S4QE67"/>
<dbReference type="PRINTS" id="PR00843">
    <property type="entry name" value="GLHYDRLASE30"/>
</dbReference>
<dbReference type="Gene3D" id="2.80.10.50">
    <property type="match status" value="1"/>
</dbReference>
<organism evidence="8">
    <name type="scientific">Ditylum brightwellii</name>
    <dbReference type="NCBI Taxonomy" id="49249"/>
    <lineage>
        <taxon>Eukaryota</taxon>
        <taxon>Sar</taxon>
        <taxon>Stramenopiles</taxon>
        <taxon>Ochrophyta</taxon>
        <taxon>Bacillariophyta</taxon>
        <taxon>Mediophyceae</taxon>
        <taxon>Lithodesmiophycidae</taxon>
        <taxon>Lithodesmiales</taxon>
        <taxon>Lithodesmiaceae</taxon>
        <taxon>Ditylum</taxon>
    </lineage>
</organism>
<dbReference type="InterPro" id="IPR013780">
    <property type="entry name" value="Glyco_hydro_b"/>
</dbReference>
<dbReference type="CDD" id="cd00161">
    <property type="entry name" value="beta-trefoil_Ricin-like"/>
    <property type="match status" value="1"/>
</dbReference>
<accession>A0A7S4QE67</accession>
<evidence type="ECO:0000256" key="2">
    <source>
        <dbReference type="ARBA" id="ARBA00022729"/>
    </source>
</evidence>
<keyword evidence="5" id="KW-0812">Transmembrane</keyword>
<evidence type="ECO:0000256" key="5">
    <source>
        <dbReference type="SAM" id="Phobius"/>
    </source>
</evidence>
<name>A0A7S4QE67_9STRA</name>
<keyword evidence="3" id="KW-0378">Hydrolase</keyword>
<dbReference type="Pfam" id="PF17189">
    <property type="entry name" value="Glyco_hydro_30C"/>
    <property type="match status" value="1"/>
</dbReference>
<reference evidence="8" key="1">
    <citation type="submission" date="2021-01" db="EMBL/GenBank/DDBJ databases">
        <authorList>
            <person name="Corre E."/>
            <person name="Pelletier E."/>
            <person name="Niang G."/>
            <person name="Scheremetjew M."/>
            <person name="Finn R."/>
            <person name="Kale V."/>
            <person name="Holt S."/>
            <person name="Cochrane G."/>
            <person name="Meng A."/>
            <person name="Brown T."/>
            <person name="Cohen L."/>
        </authorList>
    </citation>
    <scope>NUCLEOTIDE SEQUENCE</scope>
    <source>
        <strain evidence="8">GSO104</strain>
    </source>
</reference>
<evidence type="ECO:0000256" key="4">
    <source>
        <dbReference type="SAM" id="MobiDB-lite"/>
    </source>
</evidence>
<dbReference type="PROSITE" id="PS50231">
    <property type="entry name" value="RICIN_B_LECTIN"/>
    <property type="match status" value="1"/>
</dbReference>
<evidence type="ECO:0000259" key="7">
    <source>
        <dbReference type="Pfam" id="PF17189"/>
    </source>
</evidence>
<protein>
    <recommendedName>
        <fullName evidence="9">Glycosyl hydrolase family 30 TIM-barrel domain-containing protein</fullName>
    </recommendedName>
</protein>
<comment type="similarity">
    <text evidence="1">Belongs to the glycosyl hydrolase 30 family.</text>
</comment>
<keyword evidence="5" id="KW-1133">Transmembrane helix</keyword>
<dbReference type="Pfam" id="PF02055">
    <property type="entry name" value="Glyco_hydro_30"/>
    <property type="match status" value="1"/>
</dbReference>
<dbReference type="InterPro" id="IPR033453">
    <property type="entry name" value="Glyco_hydro_30_TIM-barrel"/>
</dbReference>
<evidence type="ECO:0000259" key="6">
    <source>
        <dbReference type="Pfam" id="PF02055"/>
    </source>
</evidence>
<feature type="domain" description="Glycosyl hydrolase family 30 beta sandwich" evidence="7">
    <location>
        <begin position="794"/>
        <end position="832"/>
    </location>
</feature>
<feature type="domain" description="Glycosyl hydrolase family 30 TIM-barrel" evidence="6">
    <location>
        <begin position="158"/>
        <end position="525"/>
    </location>
</feature>
<keyword evidence="2" id="KW-0732">Signal</keyword>
<evidence type="ECO:0008006" key="9">
    <source>
        <dbReference type="Google" id="ProtNLM"/>
    </source>
</evidence>
<dbReference type="EMBL" id="HBNS01001908">
    <property type="protein sequence ID" value="CAE4580956.1"/>
    <property type="molecule type" value="Transcribed_RNA"/>
</dbReference>
<dbReference type="PANTHER" id="PTHR11069:SF23">
    <property type="entry name" value="LYSOSOMAL ACID GLUCOSYLCERAMIDASE"/>
    <property type="match status" value="1"/>
</dbReference>
<evidence type="ECO:0000256" key="3">
    <source>
        <dbReference type="ARBA" id="ARBA00022801"/>
    </source>
</evidence>
<dbReference type="InterPro" id="IPR017853">
    <property type="entry name" value="GH"/>
</dbReference>
<dbReference type="InterPro" id="IPR033452">
    <property type="entry name" value="GH30_C"/>
</dbReference>
<dbReference type="Gene3D" id="3.20.20.80">
    <property type="entry name" value="Glycosidases"/>
    <property type="match status" value="1"/>
</dbReference>
<feature type="transmembrane region" description="Helical" evidence="5">
    <location>
        <begin position="38"/>
        <end position="58"/>
    </location>
</feature>
<feature type="region of interest" description="Disordered" evidence="4">
    <location>
        <begin position="279"/>
        <end position="301"/>
    </location>
</feature>
<gene>
    <name evidence="8" type="ORF">DBRI00130_LOCUS1531</name>
</gene>
<dbReference type="InterPro" id="IPR001139">
    <property type="entry name" value="Glyco_hydro_30"/>
</dbReference>
<dbReference type="SUPFAM" id="SSF50370">
    <property type="entry name" value="Ricin B-like lectins"/>
    <property type="match status" value="1"/>
</dbReference>
<evidence type="ECO:0000313" key="8">
    <source>
        <dbReference type="EMBL" id="CAE4580956.1"/>
    </source>
</evidence>
<evidence type="ECO:0000256" key="1">
    <source>
        <dbReference type="ARBA" id="ARBA00005382"/>
    </source>
</evidence>